<evidence type="ECO:0000259" key="4">
    <source>
        <dbReference type="PROSITE" id="PS50081"/>
    </source>
</evidence>
<dbReference type="CDD" id="cd00029">
    <property type="entry name" value="C1"/>
    <property type="match status" value="1"/>
</dbReference>
<dbReference type="InterPro" id="IPR002219">
    <property type="entry name" value="PKC_DAG/PE"/>
</dbReference>
<feature type="compositionally biased region" description="Low complexity" evidence="3">
    <location>
        <begin position="206"/>
        <end position="219"/>
    </location>
</feature>
<dbReference type="Proteomes" id="UP000053989">
    <property type="component" value="Unassembled WGS sequence"/>
</dbReference>
<feature type="region of interest" description="Disordered" evidence="3">
    <location>
        <begin position="127"/>
        <end position="152"/>
    </location>
</feature>
<reference evidence="5 6" key="1">
    <citation type="submission" date="2014-04" db="EMBL/GenBank/DDBJ databases">
        <authorList>
            <consortium name="DOE Joint Genome Institute"/>
            <person name="Kuo A."/>
            <person name="Kohler A."/>
            <person name="Nagy L.G."/>
            <person name="Floudas D."/>
            <person name="Copeland A."/>
            <person name="Barry K.W."/>
            <person name="Cichocki N."/>
            <person name="Veneault-Fourrey C."/>
            <person name="LaButti K."/>
            <person name="Lindquist E.A."/>
            <person name="Lipzen A."/>
            <person name="Lundell T."/>
            <person name="Morin E."/>
            <person name="Murat C."/>
            <person name="Sun H."/>
            <person name="Tunlid A."/>
            <person name="Henrissat B."/>
            <person name="Grigoriev I.V."/>
            <person name="Hibbett D.S."/>
            <person name="Martin F."/>
            <person name="Nordberg H.P."/>
            <person name="Cantor M.N."/>
            <person name="Hua S.X."/>
        </authorList>
    </citation>
    <scope>NUCLEOTIDE SEQUENCE [LARGE SCALE GENOMIC DNA]</scope>
    <source>
        <strain evidence="5 6">Foug A</strain>
    </source>
</reference>
<dbReference type="OrthoDB" id="6270916at2759"/>
<name>A0A0C3EAC5_9AGAM</name>
<organism evidence="5 6">
    <name type="scientific">Scleroderma citrinum Foug A</name>
    <dbReference type="NCBI Taxonomy" id="1036808"/>
    <lineage>
        <taxon>Eukaryota</taxon>
        <taxon>Fungi</taxon>
        <taxon>Dikarya</taxon>
        <taxon>Basidiomycota</taxon>
        <taxon>Agaricomycotina</taxon>
        <taxon>Agaricomycetes</taxon>
        <taxon>Agaricomycetidae</taxon>
        <taxon>Boletales</taxon>
        <taxon>Sclerodermatineae</taxon>
        <taxon>Sclerodermataceae</taxon>
        <taxon>Scleroderma</taxon>
    </lineage>
</organism>
<sequence length="2295" mass="255730">MAEAAKLSTPVLRVDTQSTLRTHGLQSSLSPLVTTPTSATSPIFPIPLTPKEASPLVHLSKLASFQSASHAKDESRKLLRLILDQLRDRPKVPPVFEHTIGVQAGDRGETGIGQILGLVKNTVRTNPLRRDSLPHPLPSNNEDSDEGDSTDTFSTDAAFDLMMQLKEVLLFSVSQGWQIFEASNSAGDLPSLPKPSSPFNLRASRRSGISGKRSRSPSPTKDKHFSAPELLTECLSVFASIISEDCRFQMLSPRPSRPSNSLQWVSLDVAQLLVHLNRQESSIISRIASAVIPAFNTFPSEMYPRLLVFFDGVILRGVLEDLSGERGEPVSKRGTSSCSVTIYRGLREHSGIQGEAPAISIQVFEAPDEEPGLPWKPWNVMGTIATSSIQSSNAPLQPLPVYHLSAILSPLLAAILETMDTKALSPLAMYNFCRLVNTLVTLKKDAYLDVLQVVAYHTSVCRRNALSLLTTFWPEAMGHVVVSKALPVFNFAEMPLEKSDVTMRQNAAYPYAHNFVPWRFKSSNQITIFQVHHCQSCLSAIHGFGLLCTACMCAVHFDCYDYPDGNVLLEYAATSDGDNGKMVVHRYCLVARSRLDTETYKIRKAGHVFALAHIFTLPLCTFCGDPIWGCQALYCISCRLFTHSYCVAKDGSELPFCGTVELNSTLMMASLSKIRQSFTDFYADIFLSLEDLGKQTYEEISVSSATLWIQLQIYNNGLNLGSFAISKESVDADSQDFELPYLVELYEAYLLSGKLPVSPSLVEYLQANSHQASAHSIMFDWPTLAYIASTVKAPYDVQNRANGNSRGFLKVNEIGEHVDDDVPRHPFEVVPLGHIRDALGYEFNIFSEGPARHCLSHLHKLGFFSSAGPEPFVPMRSISNNQECYFPLPLGFDLSVDVETLVSAIEACLSDLDLSVNEIGLLLLVRRFQPNGLTSEYALHRLTRMLLRWILSEDDCLATILRDCVSVGRHLPGVRTPSDPGPWPYPRDWRRIPTSSVNNGGDYVASRRALRHAYVAGWLLSLHNLDVSAYPSIIFDAIREFVTDYASDVDALHLAQELSTCEIADSCLRFIIKLSQASVTFTALDDFFLLWLKSLEYEVLDTASIPAVQRLLNKDGDSAARFSTYVDATLTSFDGNGIKLADPWDTVRRFTKRPDGLTSGLMWLRLFARSGVDIDTSTITEYNNLMLGRRPTLAQGSILMEAILISTWMKSMGRQELQPIIAQMMTSFQPAVQTSLQSSSNMTLAATTFVRRSLSICLLLYGCERRLLLSSGMVDKEEVDELPARRKLNVQTELSSDPIIVDQHLMATLDEYVRWGDEDIASLTARFLHSFMMNSPLLKTYEVDNFILKNGKVLCSCIWQLYEVRHPSLSNVRASLLLRVLVVDVVPFRELLTETFSTLSTWESRLSGASRLFHIIMDIQSPTCQVEYPQWQHHVLDIFYFFFQLIWLDKKEEIRAAVVMWTETLLPTHLEAIASCWQSALPALQPLERLRLVTFLLQLQPHFPTWKTLSWNVIMGALLEDDCIQRSGGKEDSPAGLHSGMYGSSTDCPASASRLSSGPPQYRVALLQLSLQMMENGVEVNVLTCLKLKLHLAKVLGFNDVEAVPTSTGRAFFVRFELLEKMPVSCYPCIHAFPRILDASHDFELPPSVMGSSLVDDDKPCRVLVGTVFIDIVLAIMGSSLDLLSLPVLTLRSLLEALMAIVFKHDFGSIAIKHLDVPLRKALRRTLELLLLDISYELRQLALSVIQTYIKRGTAISGMLAVDSIEKATALIVSLKHSEDPLVFQAKAFIETTLVMLIPSGIFCSLCRRQPNPDFYDVLKAIIQARNGRSNDASRNFQEELLRSITSQPPEVDWQINHNLAQNINMFVEVVLCEEVSDDALRDLATWTMETAQRASALGITNTFDHNTLVSLGANLLRFKRVSTHQGLFTCVENVFRIALLRSNVRKETILLLCAAASLSGTPSDRSLSRIIIESVDEILRFKMRVTPLTLASLMEAVMSRQRGGHAGDDTFQSATPALARSAIYFLQNHTWSTSETDDELTASLAVARFIFYAVDRGHALNGDNISQVSFPPQSRPDVAIRLWIILLLAALSGASTSKHGTLMLSQFDHFLSPYTKTLGMYVQEHVPPPETAAADIEYAYLAMKSWLLLLYKISSGKEMADSRGGLTQKIWNELWPPFESLVKLLWQGNRDEMPPLTTAVWSSVANLFIFILQSRSPIALDSIPCLTLLRNFKESGRRNSALSKLARVMDGDILPELQLEAVVSQMIKDTANAERLRSLDKHAKAMGDRRRVPT</sequence>
<keyword evidence="6" id="KW-1185">Reference proteome</keyword>
<dbReference type="EMBL" id="KN822023">
    <property type="protein sequence ID" value="KIM65299.1"/>
    <property type="molecule type" value="Genomic_DNA"/>
</dbReference>
<gene>
    <name evidence="5" type="ORF">SCLCIDRAFT_113084</name>
</gene>
<feature type="domain" description="Phorbol-ester/DAG-type" evidence="4">
    <location>
        <begin position="606"/>
        <end position="657"/>
    </location>
</feature>
<dbReference type="SUPFAM" id="SSF57889">
    <property type="entry name" value="Cysteine-rich domain"/>
    <property type="match status" value="1"/>
</dbReference>
<dbReference type="HOGENOM" id="CLU_001302_0_0_1"/>
<reference evidence="6" key="2">
    <citation type="submission" date="2015-01" db="EMBL/GenBank/DDBJ databases">
        <title>Evolutionary Origins and Diversification of the Mycorrhizal Mutualists.</title>
        <authorList>
            <consortium name="DOE Joint Genome Institute"/>
            <consortium name="Mycorrhizal Genomics Consortium"/>
            <person name="Kohler A."/>
            <person name="Kuo A."/>
            <person name="Nagy L.G."/>
            <person name="Floudas D."/>
            <person name="Copeland A."/>
            <person name="Barry K.W."/>
            <person name="Cichocki N."/>
            <person name="Veneault-Fourrey C."/>
            <person name="LaButti K."/>
            <person name="Lindquist E.A."/>
            <person name="Lipzen A."/>
            <person name="Lundell T."/>
            <person name="Morin E."/>
            <person name="Murat C."/>
            <person name="Riley R."/>
            <person name="Ohm R."/>
            <person name="Sun H."/>
            <person name="Tunlid A."/>
            <person name="Henrissat B."/>
            <person name="Grigoriev I.V."/>
            <person name="Hibbett D.S."/>
            <person name="Martin F."/>
        </authorList>
    </citation>
    <scope>NUCLEOTIDE SEQUENCE [LARGE SCALE GENOMIC DNA]</scope>
    <source>
        <strain evidence="6">Foug A</strain>
    </source>
</reference>
<dbReference type="InterPro" id="IPR046349">
    <property type="entry name" value="C1-like_sf"/>
</dbReference>
<feature type="region of interest" description="Disordered" evidence="3">
    <location>
        <begin position="187"/>
        <end position="224"/>
    </location>
</feature>
<evidence type="ECO:0000256" key="2">
    <source>
        <dbReference type="ARBA" id="ARBA00022833"/>
    </source>
</evidence>
<evidence type="ECO:0000256" key="1">
    <source>
        <dbReference type="ARBA" id="ARBA00022723"/>
    </source>
</evidence>
<dbReference type="Pfam" id="PF14776">
    <property type="entry name" value="UNC-79"/>
    <property type="match status" value="1"/>
</dbReference>
<accession>A0A0C3EAC5</accession>
<evidence type="ECO:0000256" key="3">
    <source>
        <dbReference type="SAM" id="MobiDB-lite"/>
    </source>
</evidence>
<dbReference type="GO" id="GO:0046872">
    <property type="term" value="F:metal ion binding"/>
    <property type="evidence" value="ECO:0007669"/>
    <property type="project" value="UniProtKB-KW"/>
</dbReference>
<keyword evidence="1" id="KW-0479">Metal-binding</keyword>
<protein>
    <recommendedName>
        <fullName evidence="4">Phorbol-ester/DAG-type domain-containing protein</fullName>
    </recommendedName>
</protein>
<evidence type="ECO:0000313" key="5">
    <source>
        <dbReference type="EMBL" id="KIM65299.1"/>
    </source>
</evidence>
<keyword evidence="2" id="KW-0862">Zinc</keyword>
<dbReference type="PROSITE" id="PS50081">
    <property type="entry name" value="ZF_DAG_PE_2"/>
    <property type="match status" value="1"/>
</dbReference>
<evidence type="ECO:0000313" key="6">
    <source>
        <dbReference type="Proteomes" id="UP000053989"/>
    </source>
</evidence>
<dbReference type="STRING" id="1036808.A0A0C3EAC5"/>
<dbReference type="InParanoid" id="A0A0C3EAC5"/>
<proteinExistence type="predicted"/>